<dbReference type="Gene3D" id="2.60.40.1190">
    <property type="match status" value="1"/>
</dbReference>
<dbReference type="PANTHER" id="PTHR35532">
    <property type="entry name" value="SIMILAR TO POLYHYDROXYALKANOATE DEPOLYMERASE"/>
    <property type="match status" value="1"/>
</dbReference>
<feature type="domain" description="Carbohydrate-binding" evidence="1">
    <location>
        <begin position="17"/>
        <end position="109"/>
    </location>
</feature>
<sequence>MKKIAYSCLFTSEPVKIDGSLDEPVWQRAKIVNFIIPVTHKEPLSKTEAKLLWDKDYLYVSFKAYDKDIWSYFKQRDSRTCDEDVLEIFIKTNPEKEPYYNFEINALGTVYDAFNLKRGAGGGDHHRWSRWDCQGLRSAVVIKGTLND</sequence>
<dbReference type="InterPro" id="IPR010502">
    <property type="entry name" value="Carb-bd_dom_fam9"/>
</dbReference>
<dbReference type="AlphaFoldDB" id="A0A2M7YF29"/>
<protein>
    <submittedName>
        <fullName evidence="2">Carbohydrate-binding family 9-like protein</fullName>
    </submittedName>
</protein>
<dbReference type="GO" id="GO:0030246">
    <property type="term" value="F:carbohydrate binding"/>
    <property type="evidence" value="ECO:0007669"/>
    <property type="project" value="InterPro"/>
</dbReference>
<dbReference type="Pfam" id="PF06452">
    <property type="entry name" value="CBM9_1"/>
    <property type="match status" value="1"/>
</dbReference>
<proteinExistence type="predicted"/>
<comment type="caution">
    <text evidence="2">The sequence shown here is derived from an EMBL/GenBank/DDBJ whole genome shotgun (WGS) entry which is preliminary data.</text>
</comment>
<dbReference type="PANTHER" id="PTHR35532:SF5">
    <property type="entry name" value="CARBOHYDRATE-BINDING DOMAIN-CONTAINING PROTEIN"/>
    <property type="match status" value="1"/>
</dbReference>
<dbReference type="GO" id="GO:0004553">
    <property type="term" value="F:hydrolase activity, hydrolyzing O-glycosyl compounds"/>
    <property type="evidence" value="ECO:0007669"/>
    <property type="project" value="InterPro"/>
</dbReference>
<dbReference type="GO" id="GO:0016052">
    <property type="term" value="P:carbohydrate catabolic process"/>
    <property type="evidence" value="ECO:0007669"/>
    <property type="project" value="InterPro"/>
</dbReference>
<dbReference type="EMBL" id="PFWI01000196">
    <property type="protein sequence ID" value="PJA61581.1"/>
    <property type="molecule type" value="Genomic_DNA"/>
</dbReference>
<accession>A0A2M7YF29</accession>
<dbReference type="CDD" id="cd09620">
    <property type="entry name" value="CBM9_like_3"/>
    <property type="match status" value="1"/>
</dbReference>
<reference evidence="3" key="1">
    <citation type="submission" date="2017-09" db="EMBL/GenBank/DDBJ databases">
        <title>Depth-based differentiation of microbial function through sediment-hosted aquifers and enrichment of novel symbionts in the deep terrestrial subsurface.</title>
        <authorList>
            <person name="Probst A.J."/>
            <person name="Ladd B."/>
            <person name="Jarett J.K."/>
            <person name="Geller-Mcgrath D.E."/>
            <person name="Sieber C.M.K."/>
            <person name="Emerson J.B."/>
            <person name="Anantharaman K."/>
            <person name="Thomas B.C."/>
            <person name="Malmstrom R."/>
            <person name="Stieglmeier M."/>
            <person name="Klingl A."/>
            <person name="Woyke T."/>
            <person name="Ryan C.M."/>
            <person name="Banfield J.F."/>
        </authorList>
    </citation>
    <scope>NUCLEOTIDE SEQUENCE [LARGE SCALE GENOMIC DNA]</scope>
</reference>
<dbReference type="Proteomes" id="UP000229213">
    <property type="component" value="Unassembled WGS sequence"/>
</dbReference>
<organism evidence="2 3">
    <name type="scientific">bacterium (Candidatus Ratteibacteria) CG_4_9_14_3_um_filter_41_21</name>
    <dbReference type="NCBI Taxonomy" id="2014289"/>
    <lineage>
        <taxon>Bacteria</taxon>
        <taxon>Candidatus Ratteibacteria</taxon>
    </lineage>
</organism>
<feature type="non-terminal residue" evidence="2">
    <location>
        <position position="148"/>
    </location>
</feature>
<dbReference type="SUPFAM" id="SSF49344">
    <property type="entry name" value="CBD9-like"/>
    <property type="match status" value="1"/>
</dbReference>
<evidence type="ECO:0000259" key="1">
    <source>
        <dbReference type="Pfam" id="PF06452"/>
    </source>
</evidence>
<name>A0A2M7YF29_9BACT</name>
<evidence type="ECO:0000313" key="2">
    <source>
        <dbReference type="EMBL" id="PJA61581.1"/>
    </source>
</evidence>
<evidence type="ECO:0000313" key="3">
    <source>
        <dbReference type="Proteomes" id="UP000229213"/>
    </source>
</evidence>
<gene>
    <name evidence="2" type="ORF">CO162_05570</name>
</gene>